<feature type="domain" description="Tyrosine-protein phosphatase" evidence="5">
    <location>
        <begin position="107"/>
        <end position="338"/>
    </location>
</feature>
<dbReference type="EC" id="3.1.3.48" evidence="2"/>
<keyword evidence="3" id="KW-0378">Hydrolase</keyword>
<dbReference type="PANTHER" id="PTHR19134">
    <property type="entry name" value="RECEPTOR-TYPE TYROSINE-PROTEIN PHOSPHATASE"/>
    <property type="match status" value="1"/>
</dbReference>
<dbReference type="InterPro" id="IPR000242">
    <property type="entry name" value="PTP_cat"/>
</dbReference>
<dbReference type="Pfam" id="PF00102">
    <property type="entry name" value="Y_phosphatase"/>
    <property type="match status" value="1"/>
</dbReference>
<organism evidence="6 7">
    <name type="scientific">Tenebrio molitor</name>
    <name type="common">Yellow mealworm beetle</name>
    <dbReference type="NCBI Taxonomy" id="7067"/>
    <lineage>
        <taxon>Eukaryota</taxon>
        <taxon>Metazoa</taxon>
        <taxon>Ecdysozoa</taxon>
        <taxon>Arthropoda</taxon>
        <taxon>Hexapoda</taxon>
        <taxon>Insecta</taxon>
        <taxon>Pterygota</taxon>
        <taxon>Neoptera</taxon>
        <taxon>Endopterygota</taxon>
        <taxon>Coleoptera</taxon>
        <taxon>Polyphaga</taxon>
        <taxon>Cucujiformia</taxon>
        <taxon>Tenebrionidae</taxon>
        <taxon>Tenebrio</taxon>
    </lineage>
</organism>
<evidence type="ECO:0000256" key="1">
    <source>
        <dbReference type="ARBA" id="ARBA00009580"/>
    </source>
</evidence>
<sequence length="359" mass="41946">MSETSLKNSLHNLHYELYSEDYSMNQLWQFGSKSEEEINAEIEENVSNNTKKTQISHNQIDDMQEMLNVREDQNIYERIDNDGWEKICRKDYLKYVKLAFEPSCIHLDDQFSDLPTGYLKDNTESLKKENIPKNQDQSILPYDVNRVKLNNKKERRSTDYINASYVQISDNEKEYIVTQNPLENTIDDFWHMIWQENVNHIVMISSPNEEFVCYWPKSKGDLVCFDDIRVSLNEICNNKFYIHRKLQVQRKGKSRQRQGMPTTRAVGEVGRLQEPCEFPESANILSSTSVYINEDFSKPTISIYNQEDKENAGYENFDNANVAASLLMLFHCSSKESRLQEPCEFPESAPTSCLQLLST</sequence>
<protein>
    <recommendedName>
        <fullName evidence="2">protein-tyrosine-phosphatase</fullName>
        <ecNumber evidence="2">3.1.3.48</ecNumber>
    </recommendedName>
</protein>
<dbReference type="SMART" id="SM00194">
    <property type="entry name" value="PTPc"/>
    <property type="match status" value="1"/>
</dbReference>
<dbReference type="Proteomes" id="UP000719412">
    <property type="component" value="Unassembled WGS sequence"/>
</dbReference>
<evidence type="ECO:0000256" key="2">
    <source>
        <dbReference type="ARBA" id="ARBA00013064"/>
    </source>
</evidence>
<dbReference type="CDD" id="cd00047">
    <property type="entry name" value="PTPc"/>
    <property type="match status" value="1"/>
</dbReference>
<dbReference type="GO" id="GO:0004725">
    <property type="term" value="F:protein tyrosine phosphatase activity"/>
    <property type="evidence" value="ECO:0007669"/>
    <property type="project" value="UniProtKB-EC"/>
</dbReference>
<reference evidence="6" key="2">
    <citation type="submission" date="2021-08" db="EMBL/GenBank/DDBJ databases">
        <authorList>
            <person name="Eriksson T."/>
        </authorList>
    </citation>
    <scope>NUCLEOTIDE SEQUENCE</scope>
    <source>
        <strain evidence="6">Stoneville</strain>
        <tissue evidence="6">Whole head</tissue>
    </source>
</reference>
<dbReference type="Gene3D" id="3.90.190.10">
    <property type="entry name" value="Protein tyrosine phosphatase superfamily"/>
    <property type="match status" value="1"/>
</dbReference>
<dbReference type="PRINTS" id="PR00700">
    <property type="entry name" value="PRTYPHPHTASE"/>
</dbReference>
<evidence type="ECO:0000313" key="6">
    <source>
        <dbReference type="EMBL" id="KAH0819232.1"/>
    </source>
</evidence>
<evidence type="ECO:0000256" key="4">
    <source>
        <dbReference type="ARBA" id="ARBA00022912"/>
    </source>
</evidence>
<keyword evidence="7" id="KW-1185">Reference proteome</keyword>
<dbReference type="GO" id="GO:0008045">
    <property type="term" value="P:motor neuron axon guidance"/>
    <property type="evidence" value="ECO:0007669"/>
    <property type="project" value="TreeGrafter"/>
</dbReference>
<gene>
    <name evidence="6" type="ORF">GEV33_003559</name>
</gene>
<name>A0A8J6LHL6_TENMO</name>
<dbReference type="InterPro" id="IPR050348">
    <property type="entry name" value="Protein-Tyr_Phosphatase"/>
</dbReference>
<accession>A0A8J6LHL6</accession>
<dbReference type="SUPFAM" id="SSF52799">
    <property type="entry name" value="(Phosphotyrosine protein) phosphatases II"/>
    <property type="match status" value="1"/>
</dbReference>
<evidence type="ECO:0000256" key="3">
    <source>
        <dbReference type="ARBA" id="ARBA00022801"/>
    </source>
</evidence>
<evidence type="ECO:0000259" key="5">
    <source>
        <dbReference type="PROSITE" id="PS50055"/>
    </source>
</evidence>
<keyword evidence="4" id="KW-0904">Protein phosphatase</keyword>
<dbReference type="InterPro" id="IPR029021">
    <property type="entry name" value="Prot-tyrosine_phosphatase-like"/>
</dbReference>
<dbReference type="PANTHER" id="PTHR19134:SF562">
    <property type="entry name" value="PROTEIN-TYROSINE-PHOSPHATASE"/>
    <property type="match status" value="1"/>
</dbReference>
<evidence type="ECO:0000313" key="7">
    <source>
        <dbReference type="Proteomes" id="UP000719412"/>
    </source>
</evidence>
<proteinExistence type="inferred from homology"/>
<dbReference type="EMBL" id="JABDTM020015153">
    <property type="protein sequence ID" value="KAH0819232.1"/>
    <property type="molecule type" value="Genomic_DNA"/>
</dbReference>
<dbReference type="PROSITE" id="PS50055">
    <property type="entry name" value="TYR_PHOSPHATASE_PTP"/>
    <property type="match status" value="1"/>
</dbReference>
<dbReference type="AlphaFoldDB" id="A0A8J6LHL6"/>
<comment type="similarity">
    <text evidence="1">Belongs to the protein-tyrosine phosphatase family.</text>
</comment>
<comment type="caution">
    <text evidence="6">The sequence shown here is derived from an EMBL/GenBank/DDBJ whole genome shotgun (WGS) entry which is preliminary data.</text>
</comment>
<reference evidence="6" key="1">
    <citation type="journal article" date="2020" name="J Insects Food Feed">
        <title>The yellow mealworm (Tenebrio molitor) genome: a resource for the emerging insects as food and feed industry.</title>
        <authorList>
            <person name="Eriksson T."/>
            <person name="Andere A."/>
            <person name="Kelstrup H."/>
            <person name="Emery V."/>
            <person name="Picard C."/>
        </authorList>
    </citation>
    <scope>NUCLEOTIDE SEQUENCE</scope>
    <source>
        <strain evidence="6">Stoneville</strain>
        <tissue evidence="6">Whole head</tissue>
    </source>
</reference>